<dbReference type="Proteomes" id="UP001447188">
    <property type="component" value="Unassembled WGS sequence"/>
</dbReference>
<keyword evidence="2" id="KW-1185">Reference proteome</keyword>
<comment type="caution">
    <text evidence="1">The sequence shown here is derived from an EMBL/GenBank/DDBJ whole genome shotgun (WGS) entry which is preliminary data.</text>
</comment>
<evidence type="ECO:0000313" key="2">
    <source>
        <dbReference type="Proteomes" id="UP001447188"/>
    </source>
</evidence>
<organism evidence="1 2">
    <name type="scientific">Discina gigas</name>
    <dbReference type="NCBI Taxonomy" id="1032678"/>
    <lineage>
        <taxon>Eukaryota</taxon>
        <taxon>Fungi</taxon>
        <taxon>Dikarya</taxon>
        <taxon>Ascomycota</taxon>
        <taxon>Pezizomycotina</taxon>
        <taxon>Pezizomycetes</taxon>
        <taxon>Pezizales</taxon>
        <taxon>Discinaceae</taxon>
        <taxon>Discina</taxon>
    </lineage>
</organism>
<sequence length="234" mass="26710">MDPSMDSANFSALRECLTAPIIRKATLGAQKSQKARKGVFDKAARDSTDTDASELSDFIDYLATELWPLLPARLQSADYNAFLEDASIKDLDSFSLKSVPLSFSESLIGYGLVMDDDDVEKLIVAVMEDYVDAVCAPPPIWVDTRTEECEICERNVPLSYHHLIPRATHVKVLRRKWHPEHMLNSVAWLCRSAPNETLAREFYTVDKLLEREDIQKWRVYISKQRWGGRGCKKR</sequence>
<dbReference type="PANTHER" id="PTHR37827">
    <property type="entry name" value="TUDOR DOMAIN-CONTAINING PROTEIN"/>
    <property type="match status" value="1"/>
</dbReference>
<name>A0ABR3GP59_9PEZI</name>
<evidence type="ECO:0000313" key="1">
    <source>
        <dbReference type="EMBL" id="KAL0637715.1"/>
    </source>
</evidence>
<dbReference type="PANTHER" id="PTHR37827:SF1">
    <property type="entry name" value="HNH DOMAIN-CONTAINING PROTEIN"/>
    <property type="match status" value="1"/>
</dbReference>
<dbReference type="EMBL" id="JBBBZM010000031">
    <property type="protein sequence ID" value="KAL0637715.1"/>
    <property type="molecule type" value="Genomic_DNA"/>
</dbReference>
<proteinExistence type="predicted"/>
<gene>
    <name evidence="1" type="ORF">Q9L58_003275</name>
</gene>
<accession>A0ABR3GP59</accession>
<reference evidence="1 2" key="1">
    <citation type="submission" date="2024-02" db="EMBL/GenBank/DDBJ databases">
        <title>Discinaceae phylogenomics.</title>
        <authorList>
            <person name="Dirks A.C."/>
            <person name="James T.Y."/>
        </authorList>
    </citation>
    <scope>NUCLEOTIDE SEQUENCE [LARGE SCALE GENOMIC DNA]</scope>
    <source>
        <strain evidence="1 2">ACD0624</strain>
    </source>
</reference>
<protein>
    <submittedName>
        <fullName evidence="1">Uncharacterized protein</fullName>
    </submittedName>
</protein>